<dbReference type="Proteomes" id="UP000772434">
    <property type="component" value="Unassembled WGS sequence"/>
</dbReference>
<feature type="region of interest" description="Disordered" evidence="1">
    <location>
        <begin position="160"/>
        <end position="220"/>
    </location>
</feature>
<gene>
    <name evidence="2" type="ORF">BDP27DRAFT_1423150</name>
</gene>
<dbReference type="AlphaFoldDB" id="A0A9P5U4U2"/>
<evidence type="ECO:0000313" key="3">
    <source>
        <dbReference type="Proteomes" id="UP000772434"/>
    </source>
</evidence>
<comment type="caution">
    <text evidence="2">The sequence shown here is derived from an EMBL/GenBank/DDBJ whole genome shotgun (WGS) entry which is preliminary data.</text>
</comment>
<feature type="compositionally biased region" description="Polar residues" evidence="1">
    <location>
        <begin position="196"/>
        <end position="208"/>
    </location>
</feature>
<proteinExistence type="predicted"/>
<sequence length="220" mass="23629">MTLPGTSWTEANEAKLVNYVWDHRAELGDGGNLVKSIANGAAVELAKSPPTKGGPKTAGSCTMKWKKLKKLCEAIAAVKSHTYVGASGWNYDDELGFSVNPSNADTWVTFVAAHPIFTPFANKGWPHYKKMSETVPKIARGLHVINIASSQFTTAASQSSIQPSQSFDFEDEDLQVPQPIEGPASPQGDSDVMGDSQVSQPEMSQVPSNDKEHAQLVTSP</sequence>
<evidence type="ECO:0000256" key="1">
    <source>
        <dbReference type="SAM" id="MobiDB-lite"/>
    </source>
</evidence>
<dbReference type="EMBL" id="JADNRY010000077">
    <property type="protein sequence ID" value="KAF9067125.1"/>
    <property type="molecule type" value="Genomic_DNA"/>
</dbReference>
<accession>A0A9P5U4U2</accession>
<dbReference type="OrthoDB" id="2930561at2759"/>
<keyword evidence="3" id="KW-1185">Reference proteome</keyword>
<reference evidence="2" key="1">
    <citation type="submission" date="2020-11" db="EMBL/GenBank/DDBJ databases">
        <authorList>
            <consortium name="DOE Joint Genome Institute"/>
            <person name="Ahrendt S."/>
            <person name="Riley R."/>
            <person name="Andreopoulos W."/>
            <person name="Labutti K."/>
            <person name="Pangilinan J."/>
            <person name="Ruiz-Duenas F.J."/>
            <person name="Barrasa J.M."/>
            <person name="Sanchez-Garcia M."/>
            <person name="Camarero S."/>
            <person name="Miyauchi S."/>
            <person name="Serrano A."/>
            <person name="Linde D."/>
            <person name="Babiker R."/>
            <person name="Drula E."/>
            <person name="Ayuso-Fernandez I."/>
            <person name="Pacheco R."/>
            <person name="Padilla G."/>
            <person name="Ferreira P."/>
            <person name="Barriuso J."/>
            <person name="Kellner H."/>
            <person name="Castanera R."/>
            <person name="Alfaro M."/>
            <person name="Ramirez L."/>
            <person name="Pisabarro A.G."/>
            <person name="Kuo A."/>
            <person name="Tritt A."/>
            <person name="Lipzen A."/>
            <person name="He G."/>
            <person name="Yan M."/>
            <person name="Ng V."/>
            <person name="Cullen D."/>
            <person name="Martin F."/>
            <person name="Rosso M.-N."/>
            <person name="Henrissat B."/>
            <person name="Hibbett D."/>
            <person name="Martinez A.T."/>
            <person name="Grigoriev I.V."/>
        </authorList>
    </citation>
    <scope>NUCLEOTIDE SEQUENCE</scope>
    <source>
        <strain evidence="2">AH 40177</strain>
    </source>
</reference>
<evidence type="ECO:0000313" key="2">
    <source>
        <dbReference type="EMBL" id="KAF9067125.1"/>
    </source>
</evidence>
<evidence type="ECO:0008006" key="4">
    <source>
        <dbReference type="Google" id="ProtNLM"/>
    </source>
</evidence>
<protein>
    <recommendedName>
        <fullName evidence="4">Myb/SANT-like domain-containing protein</fullName>
    </recommendedName>
</protein>
<name>A0A9P5U4U2_9AGAR</name>
<organism evidence="2 3">
    <name type="scientific">Rhodocollybia butyracea</name>
    <dbReference type="NCBI Taxonomy" id="206335"/>
    <lineage>
        <taxon>Eukaryota</taxon>
        <taxon>Fungi</taxon>
        <taxon>Dikarya</taxon>
        <taxon>Basidiomycota</taxon>
        <taxon>Agaricomycotina</taxon>
        <taxon>Agaricomycetes</taxon>
        <taxon>Agaricomycetidae</taxon>
        <taxon>Agaricales</taxon>
        <taxon>Marasmiineae</taxon>
        <taxon>Omphalotaceae</taxon>
        <taxon>Rhodocollybia</taxon>
    </lineage>
</organism>